<dbReference type="Proteomes" id="UP000593719">
    <property type="component" value="Chromosome"/>
</dbReference>
<dbReference type="SUPFAM" id="SSF47413">
    <property type="entry name" value="lambda repressor-like DNA-binding domains"/>
    <property type="match status" value="1"/>
</dbReference>
<accession>A0A7M1B186</accession>
<reference evidence="1 2" key="1">
    <citation type="submission" date="2019-06" db="EMBL/GenBank/DDBJ databases">
        <title>Sulfurimonas gotlandica sp. nov., a chemoautotrophic and psychrotolerant epsilonproteobacterium isolated from a pelagic redoxcline, and an emended description of the genus Sulfurimonas.</title>
        <authorList>
            <person name="Wang S."/>
            <person name="Jiang L."/>
            <person name="Shao Z."/>
        </authorList>
    </citation>
    <scope>NUCLEOTIDE SEQUENCE [LARGE SCALE GENOMIC DNA]</scope>
    <source>
        <strain evidence="1 2">S2-6</strain>
    </source>
</reference>
<evidence type="ECO:0000313" key="2">
    <source>
        <dbReference type="Proteomes" id="UP000593719"/>
    </source>
</evidence>
<keyword evidence="2" id="KW-1185">Reference proteome</keyword>
<sequence length="73" mass="8455">MNNEEFKSLLKKASLTKKSFSELVGTSTQGVNNWSNKDRGIPYWVKSWLTLYIENKECKELKEIIRANVCKDA</sequence>
<organism evidence="1 2">
    <name type="scientific">Sulfurimonas sediminis</name>
    <dbReference type="NCBI Taxonomy" id="2590020"/>
    <lineage>
        <taxon>Bacteria</taxon>
        <taxon>Pseudomonadati</taxon>
        <taxon>Campylobacterota</taxon>
        <taxon>Epsilonproteobacteria</taxon>
        <taxon>Campylobacterales</taxon>
        <taxon>Sulfurimonadaceae</taxon>
        <taxon>Sulfurimonas</taxon>
    </lineage>
</organism>
<dbReference type="GO" id="GO:0003677">
    <property type="term" value="F:DNA binding"/>
    <property type="evidence" value="ECO:0007669"/>
    <property type="project" value="InterPro"/>
</dbReference>
<dbReference type="RefSeq" id="WP_193150849.1">
    <property type="nucleotide sequence ID" value="NZ_CP041235.1"/>
</dbReference>
<dbReference type="KEGG" id="ssei:FJR45_00360"/>
<name>A0A7M1B186_9BACT</name>
<gene>
    <name evidence="1" type="ORF">FJR45_00360</name>
</gene>
<proteinExistence type="predicted"/>
<evidence type="ECO:0000313" key="1">
    <source>
        <dbReference type="EMBL" id="QOP42488.1"/>
    </source>
</evidence>
<dbReference type="AlphaFoldDB" id="A0A7M1B186"/>
<protein>
    <submittedName>
        <fullName evidence="1">XRE family transcriptional regulator</fullName>
    </submittedName>
</protein>
<dbReference type="InterPro" id="IPR010982">
    <property type="entry name" value="Lambda_DNA-bd_dom_sf"/>
</dbReference>
<dbReference type="EMBL" id="CP041235">
    <property type="protein sequence ID" value="QOP42488.1"/>
    <property type="molecule type" value="Genomic_DNA"/>
</dbReference>